<feature type="chain" id="PRO_5023123985" evidence="2">
    <location>
        <begin position="21"/>
        <end position="101"/>
    </location>
</feature>
<dbReference type="AlphaFoldDB" id="A0A5E4PSY0"/>
<feature type="compositionally biased region" description="Polar residues" evidence="1">
    <location>
        <begin position="82"/>
        <end position="101"/>
    </location>
</feature>
<accession>A0A5E4PSY0</accession>
<feature type="signal peptide" evidence="2">
    <location>
        <begin position="1"/>
        <end position="20"/>
    </location>
</feature>
<evidence type="ECO:0000256" key="2">
    <source>
        <dbReference type="SAM" id="SignalP"/>
    </source>
</evidence>
<name>A0A5E4PSY0_9NEOP</name>
<evidence type="ECO:0000313" key="4">
    <source>
        <dbReference type="Proteomes" id="UP000324832"/>
    </source>
</evidence>
<evidence type="ECO:0000313" key="3">
    <source>
        <dbReference type="EMBL" id="VVC87979.1"/>
    </source>
</evidence>
<keyword evidence="4" id="KW-1185">Reference proteome</keyword>
<keyword evidence="2" id="KW-0732">Signal</keyword>
<sequence length="101" mass="10943">MAGRAKENVTLLNIILHCLAQQLRVLGKNVELRGAVPTIPRENSQTISVTEFAVDTDKDTGNVTSAAKEPSPDTILVGKWNNGGSQRQWNKGGSQRQGKEC</sequence>
<proteinExistence type="predicted"/>
<organism evidence="3 4">
    <name type="scientific">Leptidea sinapis</name>
    <dbReference type="NCBI Taxonomy" id="189913"/>
    <lineage>
        <taxon>Eukaryota</taxon>
        <taxon>Metazoa</taxon>
        <taxon>Ecdysozoa</taxon>
        <taxon>Arthropoda</taxon>
        <taxon>Hexapoda</taxon>
        <taxon>Insecta</taxon>
        <taxon>Pterygota</taxon>
        <taxon>Neoptera</taxon>
        <taxon>Endopterygota</taxon>
        <taxon>Lepidoptera</taxon>
        <taxon>Glossata</taxon>
        <taxon>Ditrysia</taxon>
        <taxon>Papilionoidea</taxon>
        <taxon>Pieridae</taxon>
        <taxon>Dismorphiinae</taxon>
        <taxon>Leptidea</taxon>
    </lineage>
</organism>
<reference evidence="3 4" key="1">
    <citation type="submission" date="2017-07" db="EMBL/GenBank/DDBJ databases">
        <authorList>
            <person name="Talla V."/>
            <person name="Backstrom N."/>
        </authorList>
    </citation>
    <scope>NUCLEOTIDE SEQUENCE [LARGE SCALE GENOMIC DNA]</scope>
</reference>
<dbReference type="Proteomes" id="UP000324832">
    <property type="component" value="Unassembled WGS sequence"/>
</dbReference>
<dbReference type="EMBL" id="FZQP02000226">
    <property type="protein sequence ID" value="VVC87979.1"/>
    <property type="molecule type" value="Genomic_DNA"/>
</dbReference>
<feature type="region of interest" description="Disordered" evidence="1">
    <location>
        <begin position="60"/>
        <end position="101"/>
    </location>
</feature>
<protein>
    <submittedName>
        <fullName evidence="3">Uncharacterized protein</fullName>
    </submittedName>
</protein>
<gene>
    <name evidence="3" type="ORF">LSINAPIS_LOCUS1462</name>
</gene>
<evidence type="ECO:0000256" key="1">
    <source>
        <dbReference type="SAM" id="MobiDB-lite"/>
    </source>
</evidence>